<protein>
    <submittedName>
        <fullName evidence="2">(African queen) hypothetical protein</fullName>
    </submittedName>
</protein>
<evidence type="ECO:0000313" key="3">
    <source>
        <dbReference type="Proteomes" id="UP000789524"/>
    </source>
</evidence>
<accession>A0A8J2W697</accession>
<feature type="region of interest" description="Disordered" evidence="1">
    <location>
        <begin position="65"/>
        <end position="85"/>
    </location>
</feature>
<gene>
    <name evidence="2" type="ORF">DCHRY22_LOCUS8615</name>
</gene>
<dbReference type="EMBL" id="CAKASE010000061">
    <property type="protein sequence ID" value="CAG9568781.1"/>
    <property type="molecule type" value="Genomic_DNA"/>
</dbReference>
<organism evidence="2 3">
    <name type="scientific">Danaus chrysippus</name>
    <name type="common">African queen</name>
    <dbReference type="NCBI Taxonomy" id="151541"/>
    <lineage>
        <taxon>Eukaryota</taxon>
        <taxon>Metazoa</taxon>
        <taxon>Ecdysozoa</taxon>
        <taxon>Arthropoda</taxon>
        <taxon>Hexapoda</taxon>
        <taxon>Insecta</taxon>
        <taxon>Pterygota</taxon>
        <taxon>Neoptera</taxon>
        <taxon>Endopterygota</taxon>
        <taxon>Lepidoptera</taxon>
        <taxon>Glossata</taxon>
        <taxon>Ditrysia</taxon>
        <taxon>Papilionoidea</taxon>
        <taxon>Nymphalidae</taxon>
        <taxon>Danainae</taxon>
        <taxon>Danaini</taxon>
        <taxon>Danaina</taxon>
        <taxon>Danaus</taxon>
        <taxon>Anosia</taxon>
    </lineage>
</organism>
<sequence length="125" mass="13495">MSSLRVARLASPNNSGLHSDSVARHDERILCRPPPHHTTLLLQANLTLVYVCRVVCRTGVVSSQDAVDGVSGPSRAGHDAAGPWPPHSLTTRSVTILSLERQLHTSMFSVSVCPCVRPRDPTLVL</sequence>
<name>A0A8J2W697_9NEOP</name>
<dbReference type="AlphaFoldDB" id="A0A8J2W697"/>
<evidence type="ECO:0000256" key="1">
    <source>
        <dbReference type="SAM" id="MobiDB-lite"/>
    </source>
</evidence>
<proteinExistence type="predicted"/>
<evidence type="ECO:0000313" key="2">
    <source>
        <dbReference type="EMBL" id="CAG9568781.1"/>
    </source>
</evidence>
<reference evidence="2" key="1">
    <citation type="submission" date="2021-09" db="EMBL/GenBank/DDBJ databases">
        <authorList>
            <person name="Martin H S."/>
        </authorList>
    </citation>
    <scope>NUCLEOTIDE SEQUENCE</scope>
</reference>
<keyword evidence="3" id="KW-1185">Reference proteome</keyword>
<dbReference type="Proteomes" id="UP000789524">
    <property type="component" value="Unassembled WGS sequence"/>
</dbReference>
<comment type="caution">
    <text evidence="2">The sequence shown here is derived from an EMBL/GenBank/DDBJ whole genome shotgun (WGS) entry which is preliminary data.</text>
</comment>